<dbReference type="AlphaFoldDB" id="A0AAV7SLU9"/>
<evidence type="ECO:0000313" key="2">
    <source>
        <dbReference type="EMBL" id="KAJ1165072.1"/>
    </source>
</evidence>
<keyword evidence="3" id="KW-1185">Reference proteome</keyword>
<dbReference type="Proteomes" id="UP001066276">
    <property type="component" value="Chromosome 4_2"/>
</dbReference>
<accession>A0AAV7SLU9</accession>
<feature type="region of interest" description="Disordered" evidence="1">
    <location>
        <begin position="122"/>
        <end position="143"/>
    </location>
</feature>
<protein>
    <submittedName>
        <fullName evidence="2">Uncharacterized protein</fullName>
    </submittedName>
</protein>
<evidence type="ECO:0000313" key="3">
    <source>
        <dbReference type="Proteomes" id="UP001066276"/>
    </source>
</evidence>
<feature type="compositionally biased region" description="Basic and acidic residues" evidence="1">
    <location>
        <begin position="123"/>
        <end position="143"/>
    </location>
</feature>
<sequence length="216" mass="23474">MAAHKDSNSRILRWFLELQPFSFQVRHIPGAQQGPADYLSRFPCSSSVLEQDRSWDGVCDRAVPITSSALVVPDVSDSSDTSFPRSRVAEGTLSDGGSRRLVAGETPEGFRAAAVKRGCGQKIGEREGEGGRREMGGKRAGPEEERRIIASLTEDEALEKETGDREPQLTGHPRAGHDPGGSWLAKVTYIHEAVDLSVADPPVIAAEKRVYVVHDN</sequence>
<comment type="caution">
    <text evidence="2">The sequence shown here is derived from an EMBL/GenBank/DDBJ whole genome shotgun (WGS) entry which is preliminary data.</text>
</comment>
<dbReference type="EMBL" id="JANPWB010000008">
    <property type="protein sequence ID" value="KAJ1165072.1"/>
    <property type="molecule type" value="Genomic_DNA"/>
</dbReference>
<feature type="region of interest" description="Disordered" evidence="1">
    <location>
        <begin position="74"/>
        <end position="102"/>
    </location>
</feature>
<reference evidence="2" key="1">
    <citation type="journal article" date="2022" name="bioRxiv">
        <title>Sequencing and chromosome-scale assembly of the giantPleurodeles waltlgenome.</title>
        <authorList>
            <person name="Brown T."/>
            <person name="Elewa A."/>
            <person name="Iarovenko S."/>
            <person name="Subramanian E."/>
            <person name="Araus A.J."/>
            <person name="Petzold A."/>
            <person name="Susuki M."/>
            <person name="Suzuki K.-i.T."/>
            <person name="Hayashi T."/>
            <person name="Toyoda A."/>
            <person name="Oliveira C."/>
            <person name="Osipova E."/>
            <person name="Leigh N.D."/>
            <person name="Simon A."/>
            <person name="Yun M.H."/>
        </authorList>
    </citation>
    <scope>NUCLEOTIDE SEQUENCE</scope>
    <source>
        <strain evidence="2">20211129_DDA</strain>
        <tissue evidence="2">Liver</tissue>
    </source>
</reference>
<gene>
    <name evidence="2" type="ORF">NDU88_005502</name>
</gene>
<evidence type="ECO:0000256" key="1">
    <source>
        <dbReference type="SAM" id="MobiDB-lite"/>
    </source>
</evidence>
<name>A0AAV7SLU9_PLEWA</name>
<proteinExistence type="predicted"/>
<feature type="region of interest" description="Disordered" evidence="1">
    <location>
        <begin position="157"/>
        <end position="182"/>
    </location>
</feature>
<organism evidence="2 3">
    <name type="scientific">Pleurodeles waltl</name>
    <name type="common">Iberian ribbed newt</name>
    <dbReference type="NCBI Taxonomy" id="8319"/>
    <lineage>
        <taxon>Eukaryota</taxon>
        <taxon>Metazoa</taxon>
        <taxon>Chordata</taxon>
        <taxon>Craniata</taxon>
        <taxon>Vertebrata</taxon>
        <taxon>Euteleostomi</taxon>
        <taxon>Amphibia</taxon>
        <taxon>Batrachia</taxon>
        <taxon>Caudata</taxon>
        <taxon>Salamandroidea</taxon>
        <taxon>Salamandridae</taxon>
        <taxon>Pleurodelinae</taxon>
        <taxon>Pleurodeles</taxon>
    </lineage>
</organism>